<organism evidence="3 4">
    <name type="scientific">Roseomonas fluvialis</name>
    <dbReference type="NCBI Taxonomy" id="1750527"/>
    <lineage>
        <taxon>Bacteria</taxon>
        <taxon>Pseudomonadati</taxon>
        <taxon>Pseudomonadota</taxon>
        <taxon>Alphaproteobacteria</taxon>
        <taxon>Acetobacterales</taxon>
        <taxon>Roseomonadaceae</taxon>
        <taxon>Roseomonas</taxon>
    </lineage>
</organism>
<dbReference type="InterPro" id="IPR051683">
    <property type="entry name" value="Enoyl-CoA_Hydratase/Isomerase"/>
</dbReference>
<dbReference type="Proteomes" id="UP000831327">
    <property type="component" value="Chromosome"/>
</dbReference>
<dbReference type="PANTHER" id="PTHR42964">
    <property type="entry name" value="ENOYL-COA HYDRATASE"/>
    <property type="match status" value="1"/>
</dbReference>
<dbReference type="Gene3D" id="1.10.12.10">
    <property type="entry name" value="Lyase 2-enoyl-coa Hydratase, Chain A, domain 2"/>
    <property type="match status" value="1"/>
</dbReference>
<dbReference type="InterPro" id="IPR014748">
    <property type="entry name" value="Enoyl-CoA_hydra_C"/>
</dbReference>
<protein>
    <submittedName>
        <fullName evidence="3">3-hydroxybutyryl-CoA dehydratase</fullName>
    </submittedName>
</protein>
<accession>A0ABN6NYA0</accession>
<keyword evidence="4" id="KW-1185">Reference proteome</keyword>
<proteinExistence type="inferred from homology"/>
<evidence type="ECO:0000313" key="4">
    <source>
        <dbReference type="Proteomes" id="UP000831327"/>
    </source>
</evidence>
<evidence type="ECO:0000256" key="2">
    <source>
        <dbReference type="SAM" id="MobiDB-lite"/>
    </source>
</evidence>
<dbReference type="InterPro" id="IPR001753">
    <property type="entry name" value="Enoyl-CoA_hydra/iso"/>
</dbReference>
<dbReference type="PANTHER" id="PTHR42964:SF1">
    <property type="entry name" value="POLYKETIDE BIOSYNTHESIS ENOYL-COA HYDRATASE PKSH-RELATED"/>
    <property type="match status" value="1"/>
</dbReference>
<dbReference type="InterPro" id="IPR029045">
    <property type="entry name" value="ClpP/crotonase-like_dom_sf"/>
</dbReference>
<evidence type="ECO:0000256" key="1">
    <source>
        <dbReference type="ARBA" id="ARBA00005254"/>
    </source>
</evidence>
<feature type="compositionally biased region" description="Basic and acidic residues" evidence="2">
    <location>
        <begin position="11"/>
        <end position="24"/>
    </location>
</feature>
<name>A0ABN6NYA0_9PROT</name>
<feature type="region of interest" description="Disordered" evidence="2">
    <location>
        <begin position="1"/>
        <end position="26"/>
    </location>
</feature>
<dbReference type="CDD" id="cd06558">
    <property type="entry name" value="crotonase-like"/>
    <property type="match status" value="1"/>
</dbReference>
<dbReference type="Gene3D" id="3.90.226.10">
    <property type="entry name" value="2-enoyl-CoA Hydratase, Chain A, domain 1"/>
    <property type="match status" value="1"/>
</dbReference>
<dbReference type="SUPFAM" id="SSF52096">
    <property type="entry name" value="ClpP/crotonase"/>
    <property type="match status" value="1"/>
</dbReference>
<dbReference type="EMBL" id="AP025637">
    <property type="protein sequence ID" value="BDG71401.1"/>
    <property type="molecule type" value="Genomic_DNA"/>
</dbReference>
<dbReference type="Pfam" id="PF00378">
    <property type="entry name" value="ECH_1"/>
    <property type="match status" value="1"/>
</dbReference>
<sequence length="276" mass="30270">MAFAARIGETAGRKDNAMTEDTRLDPPSLEISGRRATIRLHRARHRNRIEPGDIIRLLEYFETVDANRDLRVLVMAASGPAFSAGFHLGGFAEDKEAAAKAPGFDAMVDRFEKLRVPTIMRLQGGVYGGSTDLALTADFRVGVTGMEMFMPAARLGVHYYPGGLRRYVSRLGLNTAKRLFLTAEKLGAEELLRVGYLTHLVPPEDLDGTVERLASTLDSMAPLAVQGIKQALNEIGHGMLDIEACEERARICKDSADIQEGLAAFREKRAPVFRGV</sequence>
<comment type="similarity">
    <text evidence="1">Belongs to the enoyl-CoA hydratase/isomerase family.</text>
</comment>
<gene>
    <name evidence="3" type="ORF">Rmf_13300</name>
</gene>
<reference evidence="3 4" key="1">
    <citation type="journal article" date="2016" name="Microbes Environ.">
        <title>Phylogenetically diverse aerobic anoxygenic phototrophic bacteria isolated from epilithic biofilms in Tama river, Japan.</title>
        <authorList>
            <person name="Hirose S."/>
            <person name="Matsuura K."/>
            <person name="Haruta S."/>
        </authorList>
    </citation>
    <scope>NUCLEOTIDE SEQUENCE [LARGE SCALE GENOMIC DNA]</scope>
    <source>
        <strain evidence="3 4">S08</strain>
    </source>
</reference>
<evidence type="ECO:0000313" key="3">
    <source>
        <dbReference type="EMBL" id="BDG71401.1"/>
    </source>
</evidence>